<comment type="caution">
    <text evidence="6">The sequence shown here is derived from an EMBL/GenBank/DDBJ whole genome shotgun (WGS) entry which is preliminary data.</text>
</comment>
<comment type="pathway">
    <text evidence="4">Phospholipid metabolism.</text>
</comment>
<dbReference type="Proteomes" id="UP000676456">
    <property type="component" value="Unassembled WGS sequence"/>
</dbReference>
<evidence type="ECO:0000256" key="3">
    <source>
        <dbReference type="ARBA" id="ARBA00022679"/>
    </source>
</evidence>
<keyword evidence="3" id="KW-0808">Transferase</keyword>
<accession>A0A942UKI4</accession>
<dbReference type="SUPFAM" id="SSF53335">
    <property type="entry name" value="S-adenosyl-L-methionine-dependent methyltransferases"/>
    <property type="match status" value="1"/>
</dbReference>
<dbReference type="EMBL" id="JAGYPN010000002">
    <property type="protein sequence ID" value="MBS4223120.1"/>
    <property type="molecule type" value="Genomic_DNA"/>
</dbReference>
<dbReference type="AlphaFoldDB" id="A0A942UKI4"/>
<dbReference type="PANTHER" id="PTHR44307">
    <property type="entry name" value="PHOSPHOETHANOLAMINE METHYLTRANSFERASE"/>
    <property type="match status" value="1"/>
</dbReference>
<dbReference type="InterPro" id="IPR029063">
    <property type="entry name" value="SAM-dependent_MTases_sf"/>
</dbReference>
<keyword evidence="7" id="KW-1185">Reference proteome</keyword>
<evidence type="ECO:0000313" key="7">
    <source>
        <dbReference type="Proteomes" id="UP000676456"/>
    </source>
</evidence>
<reference evidence="6 7" key="1">
    <citation type="submission" date="2021-05" db="EMBL/GenBank/DDBJ databases">
        <title>Novel Bacillus species.</title>
        <authorList>
            <person name="Liu G."/>
        </authorList>
    </citation>
    <scope>NUCLEOTIDE SEQUENCE [LARGE SCALE GENOMIC DNA]</scope>
    <source>
        <strain evidence="6 7">FJAT-49682</strain>
    </source>
</reference>
<dbReference type="RefSeq" id="WP_213098155.1">
    <property type="nucleotide sequence ID" value="NZ_JAGYPN010000002.1"/>
</dbReference>
<evidence type="ECO:0000256" key="1">
    <source>
        <dbReference type="ARBA" id="ARBA00005189"/>
    </source>
</evidence>
<dbReference type="GO" id="GO:0008757">
    <property type="term" value="F:S-adenosylmethionine-dependent methyltransferase activity"/>
    <property type="evidence" value="ECO:0007669"/>
    <property type="project" value="InterPro"/>
</dbReference>
<dbReference type="PANTHER" id="PTHR44307:SF2">
    <property type="entry name" value="PHOSPHOETHANOLAMINE METHYLTRANSFERASE ISOFORM X1"/>
    <property type="match status" value="1"/>
</dbReference>
<evidence type="ECO:0000259" key="5">
    <source>
        <dbReference type="Pfam" id="PF08241"/>
    </source>
</evidence>
<dbReference type="CDD" id="cd02440">
    <property type="entry name" value="AdoMet_MTases"/>
    <property type="match status" value="1"/>
</dbReference>
<keyword evidence="2 6" id="KW-0489">Methyltransferase</keyword>
<dbReference type="Gene3D" id="3.40.50.150">
    <property type="entry name" value="Vaccinia Virus protein VP39"/>
    <property type="match status" value="1"/>
</dbReference>
<organism evidence="6 7">
    <name type="scientific">Lederbergia citrea</name>
    <dbReference type="NCBI Taxonomy" id="2833581"/>
    <lineage>
        <taxon>Bacteria</taxon>
        <taxon>Bacillati</taxon>
        <taxon>Bacillota</taxon>
        <taxon>Bacilli</taxon>
        <taxon>Bacillales</taxon>
        <taxon>Bacillaceae</taxon>
        <taxon>Lederbergia</taxon>
    </lineage>
</organism>
<evidence type="ECO:0000256" key="4">
    <source>
        <dbReference type="ARBA" id="ARBA00025707"/>
    </source>
</evidence>
<proteinExistence type="predicted"/>
<sequence>MESAYLNSLALFGVGGAHPGGLQLTKKILSREKIPKSTRILDAGCGTGQTSSFMAKKYGCHVTALDCNGIMLEKARKRFQSLHLPIDLRNGSTENLPFEDGSFDIVLSESVMSFTDLSLTIPEFKRVLKSDGIVLAIEMVREKQVSGEKLKQILNFYGMPQLLAEQEWISLFKRAGFNQIHAEKFNLQPDEHDSGNVADFLPSNEIEDSHYEALEKHHYLSTIYKDILGCRIFRCKA</sequence>
<dbReference type="GO" id="GO:0032259">
    <property type="term" value="P:methylation"/>
    <property type="evidence" value="ECO:0007669"/>
    <property type="project" value="UniProtKB-KW"/>
</dbReference>
<gene>
    <name evidence="6" type="ORF">KHA91_10235</name>
</gene>
<name>A0A942UKI4_9BACI</name>
<evidence type="ECO:0000313" key="6">
    <source>
        <dbReference type="EMBL" id="MBS4223120.1"/>
    </source>
</evidence>
<protein>
    <submittedName>
        <fullName evidence="6">Class I SAM-dependent methyltransferase</fullName>
    </submittedName>
</protein>
<comment type="pathway">
    <text evidence="1">Lipid metabolism.</text>
</comment>
<dbReference type="InterPro" id="IPR013216">
    <property type="entry name" value="Methyltransf_11"/>
</dbReference>
<evidence type="ECO:0000256" key="2">
    <source>
        <dbReference type="ARBA" id="ARBA00022603"/>
    </source>
</evidence>
<feature type="domain" description="Methyltransferase type 11" evidence="5">
    <location>
        <begin position="41"/>
        <end position="135"/>
    </location>
</feature>
<dbReference type="Pfam" id="PF08241">
    <property type="entry name" value="Methyltransf_11"/>
    <property type="match status" value="1"/>
</dbReference>